<evidence type="ECO:0000313" key="2">
    <source>
        <dbReference type="Proteomes" id="UP001364695"/>
    </source>
</evidence>
<comment type="caution">
    <text evidence="1">The sequence shown here is derived from an EMBL/GenBank/DDBJ whole genome shotgun (WGS) entry which is preliminary data.</text>
</comment>
<name>A0ACC6NYW0_9BURK</name>
<organism evidence="1 2">
    <name type="scientific">Amphibiibacter pelophylacis</name>
    <dbReference type="NCBI Taxonomy" id="1799477"/>
    <lineage>
        <taxon>Bacteria</taxon>
        <taxon>Pseudomonadati</taxon>
        <taxon>Pseudomonadota</taxon>
        <taxon>Betaproteobacteria</taxon>
        <taxon>Burkholderiales</taxon>
        <taxon>Sphaerotilaceae</taxon>
        <taxon>Amphibiibacter</taxon>
    </lineage>
</organism>
<keyword evidence="2" id="KW-1185">Reference proteome</keyword>
<reference evidence="1" key="1">
    <citation type="submission" date="2023-10" db="EMBL/GenBank/DDBJ databases">
        <title>Amphibacter perezi, gen. nov., sp. nov. a novel taxa of the family Comamonadaceae, class Betaproteobacteria isolated from the skin microbiota of Pelophylax perezi from different populations.</title>
        <authorList>
            <person name="Costa S."/>
            <person name="Proenca D.N."/>
            <person name="Lopes I."/>
            <person name="Morais P.V."/>
        </authorList>
    </citation>
    <scope>NUCLEOTIDE SEQUENCE</scope>
    <source>
        <strain evidence="1">SL12-8</strain>
    </source>
</reference>
<accession>A0ACC6NYW0</accession>
<dbReference type="EMBL" id="JAWDIE010000002">
    <property type="protein sequence ID" value="MEJ7137152.1"/>
    <property type="molecule type" value="Genomic_DNA"/>
</dbReference>
<proteinExistence type="predicted"/>
<dbReference type="Proteomes" id="UP001364695">
    <property type="component" value="Unassembled WGS sequence"/>
</dbReference>
<gene>
    <name evidence="1" type="primary">glgX</name>
    <name evidence="1" type="ORF">RV045_01745</name>
</gene>
<sequence>MTDISPRQLLPGQPHPLGACLAADGVNFAVIAPSATRVELCLFDAQGHETRHDLPVCTAGVWHGFVPAAQGGVAGAVYGFRAHGRWAPREGLRYNAAKLLLDPCAMEVVGQYDGSDIHGGHVPNGTPAPDQKPDGRDNAATALKARVVAPLPEVPQGARPRIAPHERVIYEAHVKALTALHPDVPPAQRGRYAALGHPAVMAHLKRLGVTTVSLMPVACRADEPRLLAMGLVNHWSYNPVAFSAPEPRYASTPQAARQELRAAIDALHAAGFEVILDVVYNHTAESDEFGPTFHLRGLDNALFYPLRAGDRARYENWTGCGHGLNLSQPLVQRLVMDSLRLWVTQYGVDGFRFDLAPVLARGAMDGAHGLMQGAPGEFSGHAPLLAAIAQDPQLQGALMIAEPWDIGPGGYQLGAFPSGWLEWNDRFRDVMRAFWLHGATSAGLWACRLAGSSDVFGARSASSSVNFITAHDGFTLRDLVSYSQRHNEANGEHNRDGHGDNLSVNNGTEGPSDDPAVNAARARQQRVLLATLLLGLGTPMLLSGDEIGHSQRGNNNAYCQDNATTWLDWAHADTGLLEHIAALLALRRRLPALHSPRWWLAADAALPAPHEAAGAVIARWLRPDGQPLQGDAWDSARALMLHLLPLDGSPQVLLALNAGDQAVELARPDGVTWTEPLALAQNASESHLPPQSLRLFVSSPDSISPPLSQPATPPDRA</sequence>
<protein>
    <submittedName>
        <fullName evidence="1">Glycogen debranching protein GlgX</fullName>
    </submittedName>
</protein>
<evidence type="ECO:0000313" key="1">
    <source>
        <dbReference type="EMBL" id="MEJ7137152.1"/>
    </source>
</evidence>